<dbReference type="EnsemblMetazoa" id="GPPI032759-RA">
    <property type="protein sequence ID" value="GPPI032759-PA"/>
    <property type="gene ID" value="GPPI032759"/>
</dbReference>
<accession>A0A1B0BK66</accession>
<dbReference type="VEuPathDB" id="VectorBase:GPPI032759"/>
<dbReference type="EMBL" id="JXJN01015826">
    <property type="status" value="NOT_ANNOTATED_CDS"/>
    <property type="molecule type" value="Genomic_DNA"/>
</dbReference>
<reference evidence="1" key="2">
    <citation type="submission" date="2020-05" db="UniProtKB">
        <authorList>
            <consortium name="EnsemblMetazoa"/>
        </authorList>
    </citation>
    <scope>IDENTIFICATION</scope>
    <source>
        <strain evidence="1">IAEA</strain>
    </source>
</reference>
<evidence type="ECO:0000313" key="1">
    <source>
        <dbReference type="EnsemblMetazoa" id="GPPI032759-PA"/>
    </source>
</evidence>
<protein>
    <submittedName>
        <fullName evidence="1">Uncharacterized protein</fullName>
    </submittedName>
</protein>
<dbReference type="Proteomes" id="UP000092460">
    <property type="component" value="Unassembled WGS sequence"/>
</dbReference>
<reference evidence="2" key="1">
    <citation type="submission" date="2015-01" db="EMBL/GenBank/DDBJ databases">
        <authorList>
            <person name="Aksoy S."/>
            <person name="Warren W."/>
            <person name="Wilson R.K."/>
        </authorList>
    </citation>
    <scope>NUCLEOTIDE SEQUENCE [LARGE SCALE GENOMIC DNA]</scope>
    <source>
        <strain evidence="2">IAEA</strain>
    </source>
</reference>
<dbReference type="AlphaFoldDB" id="A0A1B0BK66"/>
<dbReference type="EMBL" id="JXJN01015827">
    <property type="status" value="NOT_ANNOTATED_CDS"/>
    <property type="molecule type" value="Genomic_DNA"/>
</dbReference>
<keyword evidence="2" id="KW-1185">Reference proteome</keyword>
<proteinExistence type="predicted"/>
<dbReference type="STRING" id="67801.A0A1B0BK66"/>
<organism evidence="1 2">
    <name type="scientific">Glossina palpalis gambiensis</name>
    <dbReference type="NCBI Taxonomy" id="67801"/>
    <lineage>
        <taxon>Eukaryota</taxon>
        <taxon>Metazoa</taxon>
        <taxon>Ecdysozoa</taxon>
        <taxon>Arthropoda</taxon>
        <taxon>Hexapoda</taxon>
        <taxon>Insecta</taxon>
        <taxon>Pterygota</taxon>
        <taxon>Neoptera</taxon>
        <taxon>Endopterygota</taxon>
        <taxon>Diptera</taxon>
        <taxon>Brachycera</taxon>
        <taxon>Muscomorpha</taxon>
        <taxon>Hippoboscoidea</taxon>
        <taxon>Glossinidae</taxon>
        <taxon>Glossina</taxon>
    </lineage>
</organism>
<name>A0A1B0BK66_9MUSC</name>
<evidence type="ECO:0000313" key="2">
    <source>
        <dbReference type="Proteomes" id="UP000092460"/>
    </source>
</evidence>
<sequence length="157" mass="18389">MYLNPSCECRTEPYKDKDLYVYLKRFREIVEEKPFYLLLFKTAIEFTVDSGELTELHQTTEQLEIELETVFFGSPLNSLQHDLKAAKKGDNVSNSQTYSTMTILNQDGHHTFKIVHIPKAESRYPSHYNNSSRFLLFFCDIKRTAFECIEEAASLNW</sequence>